<dbReference type="Pfam" id="PF14559">
    <property type="entry name" value="TPR_19"/>
    <property type="match status" value="1"/>
</dbReference>
<keyword evidence="2" id="KW-0223">Dioxygenase</keyword>
<evidence type="ECO:0000256" key="4">
    <source>
        <dbReference type="PROSITE-ProRule" id="PRU00339"/>
    </source>
</evidence>
<dbReference type="EMBL" id="JAZHBO010000001">
    <property type="protein sequence ID" value="MEF2155552.1"/>
    <property type="molecule type" value="Genomic_DNA"/>
</dbReference>
<comment type="caution">
    <text evidence="6">The sequence shown here is derived from an EMBL/GenBank/DDBJ whole genome shotgun (WGS) entry which is preliminary data.</text>
</comment>
<evidence type="ECO:0000313" key="6">
    <source>
        <dbReference type="EMBL" id="MEF2155552.1"/>
    </source>
</evidence>
<dbReference type="InterPro" id="IPR019734">
    <property type="entry name" value="TPR_rpt"/>
</dbReference>
<feature type="repeat" description="TPR" evidence="4">
    <location>
        <begin position="54"/>
        <end position="87"/>
    </location>
</feature>
<feature type="domain" description="Aspartyl/asparaginy/proline hydroxylase" evidence="5">
    <location>
        <begin position="214"/>
        <end position="378"/>
    </location>
</feature>
<evidence type="ECO:0000256" key="1">
    <source>
        <dbReference type="ARBA" id="ARBA00007730"/>
    </source>
</evidence>
<name>A0ABU7UYL8_9GAMM</name>
<evidence type="ECO:0000256" key="3">
    <source>
        <dbReference type="ARBA" id="ARBA00023002"/>
    </source>
</evidence>
<dbReference type="PANTHER" id="PTHR46332">
    <property type="entry name" value="ASPARTATE BETA-HYDROXYLASE DOMAIN-CONTAINING PROTEIN 2"/>
    <property type="match status" value="1"/>
</dbReference>
<keyword evidence="3" id="KW-0560">Oxidoreductase</keyword>
<dbReference type="PANTHER" id="PTHR46332:SF5">
    <property type="entry name" value="ASPARTATE BETA-HYDROXYLASE DOMAIN CONTAINING 2"/>
    <property type="match status" value="1"/>
</dbReference>
<dbReference type="Pfam" id="PF05118">
    <property type="entry name" value="Asp_Arg_Hydrox"/>
    <property type="match status" value="1"/>
</dbReference>
<dbReference type="Gene3D" id="2.60.120.330">
    <property type="entry name" value="B-lactam Antibiotic, Isopenicillin N Synthase, Chain"/>
    <property type="match status" value="1"/>
</dbReference>
<evidence type="ECO:0000313" key="7">
    <source>
        <dbReference type="Proteomes" id="UP001356170"/>
    </source>
</evidence>
<evidence type="ECO:0000259" key="5">
    <source>
        <dbReference type="Pfam" id="PF05118"/>
    </source>
</evidence>
<gene>
    <name evidence="6" type="ORF">V3390_04800</name>
</gene>
<dbReference type="RefSeq" id="WP_331703571.1">
    <property type="nucleotide sequence ID" value="NZ_JAZHBO010000001.1"/>
</dbReference>
<organism evidence="6 7">
    <name type="scientific">Aquilutibacter rugosus</name>
    <dbReference type="NCBI Taxonomy" id="3115820"/>
    <lineage>
        <taxon>Bacteria</taxon>
        <taxon>Pseudomonadati</taxon>
        <taxon>Pseudomonadota</taxon>
        <taxon>Gammaproteobacteria</taxon>
        <taxon>Lysobacterales</taxon>
        <taxon>Lysobacteraceae</taxon>
        <taxon>Aquilutibacter</taxon>
    </lineage>
</organism>
<accession>A0ABU7UYL8</accession>
<dbReference type="Gene3D" id="1.25.40.10">
    <property type="entry name" value="Tetratricopeptide repeat domain"/>
    <property type="match status" value="1"/>
</dbReference>
<dbReference type="SUPFAM" id="SSF51197">
    <property type="entry name" value="Clavaminate synthase-like"/>
    <property type="match status" value="1"/>
</dbReference>
<sequence length="408" mass="45987">MNSSDSMDALRRQQQLDQQVHQLCQMAMQNADRGQLQTARELLDRAVQMAPGHALALAYLGRVLHRQGQIELARTAFDQAVAAMPSAWGPRFEKAQFLESVGDVRNAALMWRTGLQFMAPEQQADPTLRDLVQRAEAAQAQDAEALHEHLWSRTDELRNGESGKHLRRYLHCLDIATGRRPFVTAQPIHLPFPELPAIQFFDRTDFAWARDVEAQTDRVVQELLAVSAADAEGFVPYVQTREGESSGQFDALDRDDGWSAYFLWNQGVRVDAHCERCPATEAAVAMAPQIQVKERAPAVFFSALRPHTEIPPHNGATNARLTVHLPLIIPPDCALQVGDEVRTWKQGELLIFDDTIRHSAWNRSDQRRVVLIFDIWNPLLSDLEQQLVARTIEGMIDYYGSSNDLGEL</sequence>
<reference evidence="6 7" key="1">
    <citation type="submission" date="2024-01" db="EMBL/GenBank/DDBJ databases">
        <title>Novel species of the genus Luteimonas isolated from rivers.</title>
        <authorList>
            <person name="Lu H."/>
        </authorList>
    </citation>
    <scope>NUCLEOTIDE SEQUENCE [LARGE SCALE GENOMIC DNA]</scope>
    <source>
        <strain evidence="6 7">FXH3W</strain>
    </source>
</reference>
<dbReference type="SUPFAM" id="SSF48452">
    <property type="entry name" value="TPR-like"/>
    <property type="match status" value="1"/>
</dbReference>
<protein>
    <submittedName>
        <fullName evidence="6">Aspartyl/asparaginyl beta-hydroxylase domain-containing protein</fullName>
    </submittedName>
</protein>
<dbReference type="InterPro" id="IPR051821">
    <property type="entry name" value="Asp/Asn_beta-hydroxylase"/>
</dbReference>
<keyword evidence="7" id="KW-1185">Reference proteome</keyword>
<dbReference type="InterPro" id="IPR011990">
    <property type="entry name" value="TPR-like_helical_dom_sf"/>
</dbReference>
<dbReference type="PROSITE" id="PS50005">
    <property type="entry name" value="TPR"/>
    <property type="match status" value="1"/>
</dbReference>
<comment type="similarity">
    <text evidence="1">Belongs to the aspartyl/asparaginyl beta-hydroxylase family.</text>
</comment>
<dbReference type="InterPro" id="IPR027443">
    <property type="entry name" value="IPNS-like_sf"/>
</dbReference>
<dbReference type="Proteomes" id="UP001356170">
    <property type="component" value="Unassembled WGS sequence"/>
</dbReference>
<dbReference type="SMART" id="SM00028">
    <property type="entry name" value="TPR"/>
    <property type="match status" value="2"/>
</dbReference>
<evidence type="ECO:0000256" key="2">
    <source>
        <dbReference type="ARBA" id="ARBA00022964"/>
    </source>
</evidence>
<keyword evidence="4" id="KW-0802">TPR repeat</keyword>
<dbReference type="InterPro" id="IPR007803">
    <property type="entry name" value="Asp/Arg/Pro-Hydrxlase"/>
</dbReference>
<proteinExistence type="inferred from homology"/>